<comment type="caution">
    <text evidence="1">The sequence shown here is derived from an EMBL/GenBank/DDBJ whole genome shotgun (WGS) entry which is preliminary data.</text>
</comment>
<evidence type="ECO:0000313" key="1">
    <source>
        <dbReference type="EMBL" id="CAD8083879.1"/>
    </source>
</evidence>
<accession>A0A8S1MW09</accession>
<proteinExistence type="predicted"/>
<dbReference type="Proteomes" id="UP000692954">
    <property type="component" value="Unassembled WGS sequence"/>
</dbReference>
<protein>
    <submittedName>
        <fullName evidence="1">Uncharacterized protein</fullName>
    </submittedName>
</protein>
<dbReference type="AlphaFoldDB" id="A0A8S1MW09"/>
<name>A0A8S1MW09_9CILI</name>
<sequence length="129" mass="15819">MVLKLLNQLLNSRYDLHRSAEQKFLQCLQTIPNYYNPFIKKNLTEQNIQQIQKSLLFLIEETSHLLYMQKVKTYEAKIFKVRKIIDEDNFKIRQSHISKNSYCCAFFSDNYQARFQIQMNCEFRYKYFY</sequence>
<evidence type="ECO:0000313" key="2">
    <source>
        <dbReference type="Proteomes" id="UP000692954"/>
    </source>
</evidence>
<dbReference type="EMBL" id="CAJJDN010000045">
    <property type="protein sequence ID" value="CAD8083879.1"/>
    <property type="molecule type" value="Genomic_DNA"/>
</dbReference>
<reference evidence="1" key="1">
    <citation type="submission" date="2021-01" db="EMBL/GenBank/DDBJ databases">
        <authorList>
            <consortium name="Genoscope - CEA"/>
            <person name="William W."/>
        </authorList>
    </citation>
    <scope>NUCLEOTIDE SEQUENCE</scope>
</reference>
<organism evidence="1 2">
    <name type="scientific">Paramecium sonneborni</name>
    <dbReference type="NCBI Taxonomy" id="65129"/>
    <lineage>
        <taxon>Eukaryota</taxon>
        <taxon>Sar</taxon>
        <taxon>Alveolata</taxon>
        <taxon>Ciliophora</taxon>
        <taxon>Intramacronucleata</taxon>
        <taxon>Oligohymenophorea</taxon>
        <taxon>Peniculida</taxon>
        <taxon>Parameciidae</taxon>
        <taxon>Paramecium</taxon>
    </lineage>
</organism>
<keyword evidence="2" id="KW-1185">Reference proteome</keyword>
<gene>
    <name evidence="1" type="ORF">PSON_ATCC_30995.1.T0450326</name>
</gene>